<dbReference type="RefSeq" id="WP_148938979.1">
    <property type="nucleotide sequence ID" value="NZ_VTEI01000003.1"/>
</dbReference>
<protein>
    <submittedName>
        <fullName evidence="1">Uncharacterized protein</fullName>
    </submittedName>
</protein>
<sequence>MEIHAKKGSYSKVCPVPFLPFSEAWDELLLTIERKCGSYVIGTMDLKRRKGEIRSWEET</sequence>
<accession>A0A5D4NVY7</accession>
<evidence type="ECO:0000313" key="2">
    <source>
        <dbReference type="Proteomes" id="UP000322267"/>
    </source>
</evidence>
<reference evidence="1 2" key="1">
    <citation type="submission" date="2019-08" db="EMBL/GenBank/DDBJ databases">
        <title>Bacillus genomes from the desert of Cuatro Cienegas, Coahuila.</title>
        <authorList>
            <person name="Olmedo-Alvarez G."/>
        </authorList>
    </citation>
    <scope>NUCLEOTIDE SEQUENCE [LARGE SCALE GENOMIC DNA]</scope>
    <source>
        <strain evidence="1 2">CH34_1T</strain>
    </source>
</reference>
<dbReference type="AlphaFoldDB" id="A0A5D4NVY7"/>
<organism evidence="1 2">
    <name type="scientific">Rossellomorea vietnamensis</name>
    <dbReference type="NCBI Taxonomy" id="218284"/>
    <lineage>
        <taxon>Bacteria</taxon>
        <taxon>Bacillati</taxon>
        <taxon>Bacillota</taxon>
        <taxon>Bacilli</taxon>
        <taxon>Bacillales</taxon>
        <taxon>Bacillaceae</taxon>
        <taxon>Rossellomorea</taxon>
    </lineage>
</organism>
<evidence type="ECO:0000313" key="1">
    <source>
        <dbReference type="EMBL" id="TYS17644.1"/>
    </source>
</evidence>
<proteinExistence type="predicted"/>
<dbReference type="OrthoDB" id="2856937at2"/>
<dbReference type="Proteomes" id="UP000322267">
    <property type="component" value="Unassembled WGS sequence"/>
</dbReference>
<name>A0A5D4NVY7_9BACI</name>
<gene>
    <name evidence="1" type="ORF">FZC78_07220</name>
</gene>
<comment type="caution">
    <text evidence="1">The sequence shown here is derived from an EMBL/GenBank/DDBJ whole genome shotgun (WGS) entry which is preliminary data.</text>
</comment>
<dbReference type="EMBL" id="VTEI01000003">
    <property type="protein sequence ID" value="TYS17644.1"/>
    <property type="molecule type" value="Genomic_DNA"/>
</dbReference>